<feature type="transmembrane region" description="Helical" evidence="1">
    <location>
        <begin position="20"/>
        <end position="41"/>
    </location>
</feature>
<keyword evidence="3" id="KW-1185">Reference proteome</keyword>
<dbReference type="Proteomes" id="UP001164929">
    <property type="component" value="Chromosome 8"/>
</dbReference>
<name>A0AAD6QC83_9ROSI</name>
<protein>
    <submittedName>
        <fullName evidence="2">Uncharacterized protein</fullName>
    </submittedName>
</protein>
<dbReference type="Gene3D" id="1.20.1250.20">
    <property type="entry name" value="MFS general substrate transporter like domains"/>
    <property type="match status" value="1"/>
</dbReference>
<evidence type="ECO:0000256" key="1">
    <source>
        <dbReference type="SAM" id="Phobius"/>
    </source>
</evidence>
<sequence>MGADQFPAPPPPSILRTVLARVWDLAFASLQMLLAWLWFFLGKQFYRHVKTKGSPLASIARLVAAAIRRRRVVETVQSQQNYYNGCGNPIEAVG</sequence>
<accession>A0AAD6QC83</accession>
<keyword evidence="1" id="KW-0812">Transmembrane</keyword>
<gene>
    <name evidence="2" type="ORF">NC653_020251</name>
</gene>
<dbReference type="AlphaFoldDB" id="A0AAD6QC83"/>
<organism evidence="2 3">
    <name type="scientific">Populus alba x Populus x berolinensis</name>
    <dbReference type="NCBI Taxonomy" id="444605"/>
    <lineage>
        <taxon>Eukaryota</taxon>
        <taxon>Viridiplantae</taxon>
        <taxon>Streptophyta</taxon>
        <taxon>Embryophyta</taxon>
        <taxon>Tracheophyta</taxon>
        <taxon>Spermatophyta</taxon>
        <taxon>Magnoliopsida</taxon>
        <taxon>eudicotyledons</taxon>
        <taxon>Gunneridae</taxon>
        <taxon>Pentapetalae</taxon>
        <taxon>rosids</taxon>
        <taxon>fabids</taxon>
        <taxon>Malpighiales</taxon>
        <taxon>Salicaceae</taxon>
        <taxon>Saliceae</taxon>
        <taxon>Populus</taxon>
    </lineage>
</organism>
<evidence type="ECO:0000313" key="3">
    <source>
        <dbReference type="Proteomes" id="UP001164929"/>
    </source>
</evidence>
<comment type="caution">
    <text evidence="2">The sequence shown here is derived from an EMBL/GenBank/DDBJ whole genome shotgun (WGS) entry which is preliminary data.</text>
</comment>
<keyword evidence="1" id="KW-1133">Transmembrane helix</keyword>
<dbReference type="InterPro" id="IPR036259">
    <property type="entry name" value="MFS_trans_sf"/>
</dbReference>
<proteinExistence type="predicted"/>
<keyword evidence="1" id="KW-0472">Membrane</keyword>
<reference evidence="2" key="1">
    <citation type="journal article" date="2023" name="Mol. Ecol. Resour.">
        <title>Chromosome-level genome assembly of a triploid poplar Populus alba 'Berolinensis'.</title>
        <authorList>
            <person name="Chen S."/>
            <person name="Yu Y."/>
            <person name="Wang X."/>
            <person name="Wang S."/>
            <person name="Zhang T."/>
            <person name="Zhou Y."/>
            <person name="He R."/>
            <person name="Meng N."/>
            <person name="Wang Y."/>
            <person name="Liu W."/>
            <person name="Liu Z."/>
            <person name="Liu J."/>
            <person name="Guo Q."/>
            <person name="Huang H."/>
            <person name="Sederoff R.R."/>
            <person name="Wang G."/>
            <person name="Qu G."/>
            <person name="Chen S."/>
        </authorList>
    </citation>
    <scope>NUCLEOTIDE SEQUENCE</scope>
    <source>
        <strain evidence="2">SC-2020</strain>
    </source>
</reference>
<evidence type="ECO:0000313" key="2">
    <source>
        <dbReference type="EMBL" id="KAJ6986961.1"/>
    </source>
</evidence>
<dbReference type="EMBL" id="JAQIZT010000008">
    <property type="protein sequence ID" value="KAJ6986961.1"/>
    <property type="molecule type" value="Genomic_DNA"/>
</dbReference>